<protein>
    <submittedName>
        <fullName evidence="2">Uncharacterized protein</fullName>
    </submittedName>
</protein>
<keyword evidence="1" id="KW-0812">Transmembrane</keyword>
<proteinExistence type="predicted"/>
<keyword evidence="1" id="KW-1133">Transmembrane helix</keyword>
<feature type="transmembrane region" description="Helical" evidence="1">
    <location>
        <begin position="40"/>
        <end position="63"/>
    </location>
</feature>
<keyword evidence="1" id="KW-0472">Membrane</keyword>
<keyword evidence="3" id="KW-1185">Reference proteome</keyword>
<evidence type="ECO:0000313" key="3">
    <source>
        <dbReference type="Proteomes" id="UP000199448"/>
    </source>
</evidence>
<dbReference type="Proteomes" id="UP000199448">
    <property type="component" value="Unassembled WGS sequence"/>
</dbReference>
<reference evidence="2 3" key="1">
    <citation type="submission" date="2016-10" db="EMBL/GenBank/DDBJ databases">
        <authorList>
            <person name="de Groot N.N."/>
        </authorList>
    </citation>
    <scope>NUCLEOTIDE SEQUENCE [LARGE SCALE GENOMIC DNA]</scope>
    <source>
        <strain evidence="2 3">DSM 23553</strain>
    </source>
</reference>
<gene>
    <name evidence="2" type="ORF">SAMN04488034_105132</name>
</gene>
<dbReference type="AlphaFoldDB" id="A0A1H5NRV0"/>
<evidence type="ECO:0000256" key="1">
    <source>
        <dbReference type="SAM" id="Phobius"/>
    </source>
</evidence>
<name>A0A1H5NRV0_9FLAO</name>
<sequence>MKIFQEKQFINRWWLSMLILAIIVIVIGTAYYATLNAEEGTALAVSVISLAITFPIVLGLLYLRLETRIDQEGVTVWFKPFGFTKKHFSWKEIKKCYLRKYDSSEFGGWGLRGIGRDWKAYFIYGRNGIQIVTHKDRKFLIGTQRPAAAKDILKRYFQPIPESDHEN</sequence>
<evidence type="ECO:0000313" key="2">
    <source>
        <dbReference type="EMBL" id="SEF04399.1"/>
    </source>
</evidence>
<organism evidence="2 3">
    <name type="scientific">Salinimicrobium catena</name>
    <dbReference type="NCBI Taxonomy" id="390640"/>
    <lineage>
        <taxon>Bacteria</taxon>
        <taxon>Pseudomonadati</taxon>
        <taxon>Bacteroidota</taxon>
        <taxon>Flavobacteriia</taxon>
        <taxon>Flavobacteriales</taxon>
        <taxon>Flavobacteriaceae</taxon>
        <taxon>Salinimicrobium</taxon>
    </lineage>
</organism>
<dbReference type="STRING" id="390640.SAMN04488034_105132"/>
<accession>A0A1H5NRV0</accession>
<dbReference type="OrthoDB" id="582675at2"/>
<dbReference type="EMBL" id="FNUG01000005">
    <property type="protein sequence ID" value="SEF04399.1"/>
    <property type="molecule type" value="Genomic_DNA"/>
</dbReference>
<dbReference type="RefSeq" id="WP_093113644.1">
    <property type="nucleotide sequence ID" value="NZ_FNGG01000005.1"/>
</dbReference>
<feature type="transmembrane region" description="Helical" evidence="1">
    <location>
        <begin position="12"/>
        <end position="34"/>
    </location>
</feature>